<dbReference type="AlphaFoldDB" id="A0A1I1AMK7"/>
<sequence length="133" mass="14961">MDFVYIGVLIGALAFALVVIYASLVLKRAADTMESLSETLGEVEQKLHHITPELRKTVDETGKTVDDLQDKLAAADNLFGTLENLGTSVHEGSRFLNKQTENASSFTSPKYRTRMTETIKWFDVVYKLYKKVK</sequence>
<gene>
    <name evidence="2" type="ORF">SAMN04488072_12110</name>
</gene>
<dbReference type="OrthoDB" id="2440576at2"/>
<dbReference type="RefSeq" id="WP_090241328.1">
    <property type="nucleotide sequence ID" value="NZ_FOJW01000021.1"/>
</dbReference>
<keyword evidence="1" id="KW-0472">Membrane</keyword>
<accession>A0A1I1AMK7</accession>
<name>A0A1I1AMK7_9BACI</name>
<protein>
    <submittedName>
        <fullName evidence="2">Uncharacterized protein YoxC, contains an MCP-like domain</fullName>
    </submittedName>
</protein>
<dbReference type="EMBL" id="FOJW01000021">
    <property type="protein sequence ID" value="SFB37553.1"/>
    <property type="molecule type" value="Genomic_DNA"/>
</dbReference>
<dbReference type="PANTHER" id="PTHR40070">
    <property type="entry name" value="UPF0478 PROTEIN YTXG"/>
    <property type="match status" value="1"/>
</dbReference>
<dbReference type="Pfam" id="PF06103">
    <property type="entry name" value="DUF948"/>
    <property type="match status" value="1"/>
</dbReference>
<dbReference type="STRING" id="237679.SAMN04488072_12110"/>
<feature type="transmembrane region" description="Helical" evidence="1">
    <location>
        <begin position="6"/>
        <end position="26"/>
    </location>
</feature>
<keyword evidence="1" id="KW-1133">Transmembrane helix</keyword>
<dbReference type="Proteomes" id="UP000198642">
    <property type="component" value="Unassembled WGS sequence"/>
</dbReference>
<proteinExistence type="predicted"/>
<evidence type="ECO:0000256" key="1">
    <source>
        <dbReference type="SAM" id="Phobius"/>
    </source>
</evidence>
<evidence type="ECO:0000313" key="2">
    <source>
        <dbReference type="EMBL" id="SFB37553.1"/>
    </source>
</evidence>
<reference evidence="2 3" key="1">
    <citation type="submission" date="2016-10" db="EMBL/GenBank/DDBJ databases">
        <authorList>
            <person name="de Groot N.N."/>
        </authorList>
    </citation>
    <scope>NUCLEOTIDE SEQUENCE [LARGE SCALE GENOMIC DNA]</scope>
    <source>
        <strain evidence="2 3">CGMCC 1.3702</strain>
    </source>
</reference>
<dbReference type="PANTHER" id="PTHR40070:SF1">
    <property type="entry name" value="UPF0478 PROTEIN YTXG"/>
    <property type="match status" value="1"/>
</dbReference>
<keyword evidence="3" id="KW-1185">Reference proteome</keyword>
<organism evidence="2 3">
    <name type="scientific">Lentibacillus halodurans</name>
    <dbReference type="NCBI Taxonomy" id="237679"/>
    <lineage>
        <taxon>Bacteria</taxon>
        <taxon>Bacillati</taxon>
        <taxon>Bacillota</taxon>
        <taxon>Bacilli</taxon>
        <taxon>Bacillales</taxon>
        <taxon>Bacillaceae</taxon>
        <taxon>Lentibacillus</taxon>
    </lineage>
</organism>
<keyword evidence="1" id="KW-0812">Transmembrane</keyword>
<dbReference type="InterPro" id="IPR009293">
    <property type="entry name" value="UPF0478"/>
</dbReference>
<evidence type="ECO:0000313" key="3">
    <source>
        <dbReference type="Proteomes" id="UP000198642"/>
    </source>
</evidence>